<gene>
    <name evidence="2" type="ORF">JOC58_002505</name>
</gene>
<organism evidence="2 3">
    <name type="scientific">Paenibacillus hunanensis</name>
    <dbReference type="NCBI Taxonomy" id="539262"/>
    <lineage>
        <taxon>Bacteria</taxon>
        <taxon>Bacillati</taxon>
        <taxon>Bacillota</taxon>
        <taxon>Bacilli</taxon>
        <taxon>Bacillales</taxon>
        <taxon>Paenibacillaceae</taxon>
        <taxon>Paenibacillus</taxon>
    </lineage>
</organism>
<feature type="chain" id="PRO_5046667111" evidence="1">
    <location>
        <begin position="22"/>
        <end position="381"/>
    </location>
</feature>
<reference evidence="2 3" key="1">
    <citation type="submission" date="2023-07" db="EMBL/GenBank/DDBJ databases">
        <title>Genomic Encyclopedia of Type Strains, Phase IV (KMG-IV): sequencing the most valuable type-strain genomes for metagenomic binning, comparative biology and taxonomic classification.</title>
        <authorList>
            <person name="Goeker M."/>
        </authorList>
    </citation>
    <scope>NUCLEOTIDE SEQUENCE [LARGE SCALE GENOMIC DNA]</scope>
    <source>
        <strain evidence="2 3">DSM 22170</strain>
    </source>
</reference>
<comment type="caution">
    <text evidence="2">The sequence shown here is derived from an EMBL/GenBank/DDBJ whole genome shotgun (WGS) entry which is preliminary data.</text>
</comment>
<dbReference type="InterPro" id="IPR006059">
    <property type="entry name" value="SBP"/>
</dbReference>
<dbReference type="RefSeq" id="WP_373289151.1">
    <property type="nucleotide sequence ID" value="NZ_BMMB01000007.1"/>
</dbReference>
<dbReference type="Proteomes" id="UP001185028">
    <property type="component" value="Unassembled WGS sequence"/>
</dbReference>
<name>A0ABU1IZC3_9BACL</name>
<sequence length="381" mass="41526">MFTKAKWSSLFMIVISIALLAGCSGKSGSEAASASSTGTTEISLYTGGSLNVKELWETLIPEFEKANPTIKVKLVYLPSGTGGQSAVDRLLAAKQSGQQSVDVDLYEGSLDDMTRGNSQGIWAKLDSSAIPNLSNVDSNALKQANDMAVPYRASSVVLAYDSSRVSTPPKTADELYDWIRQHPGRFAYNDPATGGSGSSFVNTAIYNFLPADAMNSSDPSMAQKWDKGFNLLKELGPYMYQKGVYPKKNQGTLDLLASGEVDMIPAWSDMALEQLNKQLLPSTVKLAQIDPPFTGGPSYLLMPEMSTKKEAAEKLLNYVLTPEAQTIIVNKMYGYPGIKWDLMPKELQNQFASVSSGYRQFNSGDLQKEINQRWQSEVAGQ</sequence>
<evidence type="ECO:0000256" key="1">
    <source>
        <dbReference type="SAM" id="SignalP"/>
    </source>
</evidence>
<keyword evidence="1" id="KW-0732">Signal</keyword>
<dbReference type="Pfam" id="PF13416">
    <property type="entry name" value="SBP_bac_8"/>
    <property type="match status" value="1"/>
</dbReference>
<dbReference type="PROSITE" id="PS51257">
    <property type="entry name" value="PROKAR_LIPOPROTEIN"/>
    <property type="match status" value="1"/>
</dbReference>
<protein>
    <submittedName>
        <fullName evidence="2">Spermidine/putrescine transport system substrate-binding protein</fullName>
    </submittedName>
</protein>
<feature type="signal peptide" evidence="1">
    <location>
        <begin position="1"/>
        <end position="21"/>
    </location>
</feature>
<keyword evidence="3" id="KW-1185">Reference proteome</keyword>
<dbReference type="PANTHER" id="PTHR42779:SF1">
    <property type="entry name" value="PROTEIN YNJB"/>
    <property type="match status" value="1"/>
</dbReference>
<dbReference type="Gene3D" id="3.40.190.10">
    <property type="entry name" value="Periplasmic binding protein-like II"/>
    <property type="match status" value="2"/>
</dbReference>
<evidence type="ECO:0000313" key="3">
    <source>
        <dbReference type="Proteomes" id="UP001185028"/>
    </source>
</evidence>
<accession>A0ABU1IZC3</accession>
<dbReference type="SUPFAM" id="SSF53850">
    <property type="entry name" value="Periplasmic binding protein-like II"/>
    <property type="match status" value="1"/>
</dbReference>
<evidence type="ECO:0000313" key="2">
    <source>
        <dbReference type="EMBL" id="MDR6244608.1"/>
    </source>
</evidence>
<proteinExistence type="predicted"/>
<dbReference type="PANTHER" id="PTHR42779">
    <property type="entry name" value="PROTEIN YNJB"/>
    <property type="match status" value="1"/>
</dbReference>
<dbReference type="EMBL" id="JAVDQH010000009">
    <property type="protein sequence ID" value="MDR6244608.1"/>
    <property type="molecule type" value="Genomic_DNA"/>
</dbReference>